<proteinExistence type="predicted"/>
<organism evidence="1 2">
    <name type="scientific">Amphritea atlantica</name>
    <dbReference type="NCBI Taxonomy" id="355243"/>
    <lineage>
        <taxon>Bacteria</taxon>
        <taxon>Pseudomonadati</taxon>
        <taxon>Pseudomonadota</taxon>
        <taxon>Gammaproteobacteria</taxon>
        <taxon>Oceanospirillales</taxon>
        <taxon>Oceanospirillaceae</taxon>
        <taxon>Amphritea</taxon>
    </lineage>
</organism>
<name>A0A1H9EG99_9GAMM</name>
<protein>
    <submittedName>
        <fullName evidence="1">Mu-like prophage I protein</fullName>
    </submittedName>
</protein>
<dbReference type="EMBL" id="FOGB01000002">
    <property type="protein sequence ID" value="SEQ24602.1"/>
    <property type="molecule type" value="Genomic_DNA"/>
</dbReference>
<sequence length="377" mass="40687">MKTNQSPHSIAVLSATSNANLGVVALSFELNDTDAGWCQLLPAGEFSAVDGRPFDVPGGKWNLTADIAHRLISIAKAAVNDLVIDYEHQTLNADKNGQPAPASGWFREHMEWREGSGLWIKPTWTSRALEYIKGKEYRFLSSVFPYDKRTGEPLFIHSAALTNRAGIDGMQDLEALCAQIVPHPTHDNQPQENPVMNKAMRKLLAQLGIELNEGDQLTDEQSTAALSALGALAKKAAKSEELTTEVAALKAKDGDIDLSMYVPAATYNALVTQMAVLKAGSDEASLEQLLKDAKAEGKVLAAEEDYLTKFGEQQGVAALKAMLDSRPSLVALKAQQTQGKKPEGEKADDLTAEDLAVLSTTGLDKAAFLKSKQELSQ</sequence>
<dbReference type="AlphaFoldDB" id="A0A1H9EG99"/>
<dbReference type="STRING" id="355243.SAMN03080615_00879"/>
<dbReference type="Pfam" id="PF10123">
    <property type="entry name" value="Mu-like_Pro"/>
    <property type="match status" value="1"/>
</dbReference>
<keyword evidence="2" id="KW-1185">Reference proteome</keyword>
<reference evidence="2" key="1">
    <citation type="submission" date="2016-10" db="EMBL/GenBank/DDBJ databases">
        <authorList>
            <person name="Varghese N."/>
            <person name="Submissions S."/>
        </authorList>
    </citation>
    <scope>NUCLEOTIDE SEQUENCE [LARGE SCALE GENOMIC DNA]</scope>
    <source>
        <strain evidence="2">DSM 18887</strain>
    </source>
</reference>
<gene>
    <name evidence="1" type="ORF">SAMN03080615_00879</name>
</gene>
<evidence type="ECO:0000313" key="1">
    <source>
        <dbReference type="EMBL" id="SEQ24602.1"/>
    </source>
</evidence>
<evidence type="ECO:0000313" key="2">
    <source>
        <dbReference type="Proteomes" id="UP000198749"/>
    </source>
</evidence>
<accession>A0A1H9EG99</accession>
<dbReference type="RefSeq" id="WP_091354528.1">
    <property type="nucleotide sequence ID" value="NZ_AP025284.1"/>
</dbReference>
<dbReference type="InterPro" id="IPR012106">
    <property type="entry name" value="Phage_Mu_Gp1"/>
</dbReference>
<dbReference type="PIRSF" id="PIRSF016624">
    <property type="entry name" value="Mu_prophg_I"/>
    <property type="match status" value="1"/>
</dbReference>
<dbReference type="Proteomes" id="UP000198749">
    <property type="component" value="Unassembled WGS sequence"/>
</dbReference>
<dbReference type="OrthoDB" id="2043985at2"/>